<evidence type="ECO:0000313" key="5">
    <source>
        <dbReference type="Proteomes" id="UP000663855"/>
    </source>
</evidence>
<evidence type="ECO:0000259" key="3">
    <source>
        <dbReference type="Pfam" id="PF00078"/>
    </source>
</evidence>
<feature type="compositionally biased region" description="Polar residues" evidence="2">
    <location>
        <begin position="139"/>
        <end position="155"/>
    </location>
</feature>
<organism evidence="4 5">
    <name type="scientific">Rotaria magnacalcarata</name>
    <dbReference type="NCBI Taxonomy" id="392030"/>
    <lineage>
        <taxon>Eukaryota</taxon>
        <taxon>Metazoa</taxon>
        <taxon>Spiralia</taxon>
        <taxon>Gnathifera</taxon>
        <taxon>Rotifera</taxon>
        <taxon>Eurotatoria</taxon>
        <taxon>Bdelloidea</taxon>
        <taxon>Philodinida</taxon>
        <taxon>Philodinidae</taxon>
        <taxon>Rotaria</taxon>
    </lineage>
</organism>
<evidence type="ECO:0000256" key="2">
    <source>
        <dbReference type="SAM" id="MobiDB-lite"/>
    </source>
</evidence>
<gene>
    <name evidence="4" type="ORF">CJN711_LOCUS19334</name>
</gene>
<dbReference type="Gene3D" id="3.60.10.10">
    <property type="entry name" value="Endonuclease/exonuclease/phosphatase"/>
    <property type="match status" value="1"/>
</dbReference>
<dbReference type="Proteomes" id="UP000663855">
    <property type="component" value="Unassembled WGS sequence"/>
</dbReference>
<protein>
    <recommendedName>
        <fullName evidence="3">Reverse transcriptase domain-containing protein</fullName>
    </recommendedName>
</protein>
<evidence type="ECO:0000256" key="1">
    <source>
        <dbReference type="SAM" id="Coils"/>
    </source>
</evidence>
<feature type="domain" description="Reverse transcriptase" evidence="3">
    <location>
        <begin position="1124"/>
        <end position="1244"/>
    </location>
</feature>
<evidence type="ECO:0000313" key="4">
    <source>
        <dbReference type="EMBL" id="CAF1349218.1"/>
    </source>
</evidence>
<sequence>MSSSSGHPLNISEQQKTVYVSEDNPGPITMSNDTTCITNHEVSNEQQIVYGTAPVLYQPYRIPQAFGCAQPTANSQIVNQYSPSHIVNQQQYYQQQVPLKNNASSAYVQQAMIHSNMYPQQALVSSYHPGVNTNVLFSSSMTNPNISSTPISANTKRGRNDASGVSESNGQERPQHYQTTRISNARNTPNKRHRGFNQQQKENWQQNQYNHGREDQITYDITAGRNIAVSTYDNQQPSMAACRYATSRFPFSPFSIIFSQQAREKIVIDDLIKHANDNCLFELKTVAYRRGRSENNECRILIFVENSESFSFLYERSNWPTTLAGQEFTTKSPSIPPQLSLVIPAVSLQIDWEDFVHELKEKYPGIADVIRLKNKAQQPVRAVKLEFLSASVRNEILDANEISVMHLKLKVVEFFTHANVLICSNCYGIGHFRKQCPQKNESTCKTCGEKCVNLTDHQCSGVLKCVHCGGPHISNDAKCKVVKDYRVALTRNLLSKLDPANTENPRNGLIHSGIIPSARTTNGESYANMVKTMSSNANEVVLKKLDSVLTKVEEESNITRQSLEEFKQEIRNNYNETKQQVIVIEEKVKEMEKKIVEFSGRIDQAKTTLSSNDYCLLKDIIDEWHKAASLNLLELKWKQNQRKNVRHGYFSSSLNILCFNVRGLDLRWGEVCLLVKQHLSDIIVLGEVGRVDIALISAALSNHNVFYQCGENAHGGVLVMVRKDISAVRVSCSLPNIGALDLQFDQTIRLIAMYAPESKTWNWSDLTPLVTNCCMILDDFNIDIEQDGEKADRLLEWMDSCCLGPVVPDSNTSLRSDRTIDYAVTIGVDLTIQAYEGETTSDHKPLLGVLVGDKASTDEGSRTIWPVFTLMLSYIFDYWEKKWDTETYDITYERFISFLILLKTRCQQHFSLNHARPSIPPNLVKILAQSRSLSFKAKRKGDIELRKEAHRLRNFARFELKNFQKEQLAKQLKERHLPGDASRLFWSKTKRHFRQVSSSLRGFLSPSGEIIKDSQIMADMAADHYEGLFETPVVMRPHPYVDAPPVQWENAAEPIPMVTYPEILNILRSRKKKQSLDIHGLSPFILDKIAQNYWHLLVQLYNYSFTEGYILKKFKEVRMILLAKKDAVCTPDQTRPISLLDSFLKVQEKLFLNRFLKINDRGILPDNQSGFRAGFRLQTRVLLLIEQISSYMSNSSPIATVFVDFKSAFDELWFEGCLGKLTRMGIPIAFVNWIRVEWIISFKYLGYWLSTKLGWGHIINKTKLIVRQRTALVNSFRISGTSSTHLRRTLFSTFVLPYFTWLFGLFPLFTELQRTSLNHLYFTLLKRAYRCQCWEDLIFSSMYNEKHLHDYCYAYWEKYLKALGKSKDGYLLWEQSDLNDYRSKWQEGDSSIRCLRRSKKFVSHRNVLEQSITWMATHGTSDSVIHYSYDDFLCFTRFPDSFK</sequence>
<feature type="compositionally biased region" description="Polar residues" evidence="2">
    <location>
        <begin position="163"/>
        <end position="188"/>
    </location>
</feature>
<keyword evidence="1" id="KW-0175">Coiled coil</keyword>
<accession>A0A815H488</accession>
<dbReference type="PANTHER" id="PTHR19446">
    <property type="entry name" value="REVERSE TRANSCRIPTASES"/>
    <property type="match status" value="1"/>
</dbReference>
<dbReference type="InterPro" id="IPR000477">
    <property type="entry name" value="RT_dom"/>
</dbReference>
<dbReference type="SUPFAM" id="SSF56219">
    <property type="entry name" value="DNase I-like"/>
    <property type="match status" value="1"/>
</dbReference>
<reference evidence="4" key="1">
    <citation type="submission" date="2021-02" db="EMBL/GenBank/DDBJ databases">
        <authorList>
            <person name="Nowell W R."/>
        </authorList>
    </citation>
    <scope>NUCLEOTIDE SEQUENCE</scope>
</reference>
<proteinExistence type="predicted"/>
<comment type="caution">
    <text evidence="4">The sequence shown here is derived from an EMBL/GenBank/DDBJ whole genome shotgun (WGS) entry which is preliminary data.</text>
</comment>
<feature type="compositionally biased region" description="Low complexity" evidence="2">
    <location>
        <begin position="197"/>
        <end position="209"/>
    </location>
</feature>
<feature type="coiled-coil region" evidence="1">
    <location>
        <begin position="549"/>
        <end position="608"/>
    </location>
</feature>
<name>A0A815H488_9BILA</name>
<dbReference type="InterPro" id="IPR036691">
    <property type="entry name" value="Endo/exonu/phosph_ase_sf"/>
</dbReference>
<dbReference type="EMBL" id="CAJNOV010009064">
    <property type="protein sequence ID" value="CAF1349218.1"/>
    <property type="molecule type" value="Genomic_DNA"/>
</dbReference>
<dbReference type="Pfam" id="PF00078">
    <property type="entry name" value="RVT_1"/>
    <property type="match status" value="1"/>
</dbReference>
<feature type="region of interest" description="Disordered" evidence="2">
    <location>
        <begin position="139"/>
        <end position="209"/>
    </location>
</feature>